<evidence type="ECO:0000313" key="2">
    <source>
        <dbReference type="Proteomes" id="UP000688137"/>
    </source>
</evidence>
<accession>A0A8S1L6C1</accession>
<organism evidence="1 2">
    <name type="scientific">Paramecium primaurelia</name>
    <dbReference type="NCBI Taxonomy" id="5886"/>
    <lineage>
        <taxon>Eukaryota</taxon>
        <taxon>Sar</taxon>
        <taxon>Alveolata</taxon>
        <taxon>Ciliophora</taxon>
        <taxon>Intramacronucleata</taxon>
        <taxon>Oligohymenophorea</taxon>
        <taxon>Peniculida</taxon>
        <taxon>Parameciidae</taxon>
        <taxon>Paramecium</taxon>
    </lineage>
</organism>
<protein>
    <submittedName>
        <fullName evidence="1">Uncharacterized protein</fullName>
    </submittedName>
</protein>
<gene>
    <name evidence="1" type="ORF">PPRIM_AZ9-3.1.T0350041</name>
</gene>
<comment type="caution">
    <text evidence="1">The sequence shown here is derived from an EMBL/GenBank/DDBJ whole genome shotgun (WGS) entry which is preliminary data.</text>
</comment>
<dbReference type="EMBL" id="CAJJDM010000034">
    <property type="protein sequence ID" value="CAD8063590.1"/>
    <property type="molecule type" value="Genomic_DNA"/>
</dbReference>
<reference evidence="1" key="1">
    <citation type="submission" date="2021-01" db="EMBL/GenBank/DDBJ databases">
        <authorList>
            <consortium name="Genoscope - CEA"/>
            <person name="William W."/>
        </authorList>
    </citation>
    <scope>NUCLEOTIDE SEQUENCE</scope>
</reference>
<name>A0A8S1L6C1_PARPR</name>
<dbReference type="OMA" id="YQIDYEQ"/>
<dbReference type="AlphaFoldDB" id="A0A8S1L6C1"/>
<sequence length="200" mass="23891">MSNSFSQEIQTSYQKTITTSQNVQRTTDVDFQDAVQRYELRRSSKPKKQIINQKTGIVENQYMQISIDDNRNNYNFQSSKHQQRIVQKYSNINSANEVNKYNVQEVKDEYERGKSLGQLSKTEKYNFAGPLIEYEEEFTQQKENVLNYNGIQTQQITYQIDYEQIKEDCQYRSHKYKSPQREDDEQIQLFDTDYVSCKIF</sequence>
<proteinExistence type="predicted"/>
<evidence type="ECO:0000313" key="1">
    <source>
        <dbReference type="EMBL" id="CAD8063590.1"/>
    </source>
</evidence>
<keyword evidence="2" id="KW-1185">Reference proteome</keyword>
<dbReference type="Proteomes" id="UP000688137">
    <property type="component" value="Unassembled WGS sequence"/>
</dbReference>